<reference evidence="2" key="1">
    <citation type="submission" date="2014-11" db="EMBL/GenBank/DDBJ databases">
        <authorList>
            <person name="Otto D Thomas"/>
            <person name="Naeem Raeece"/>
        </authorList>
    </citation>
    <scope>NUCLEOTIDE SEQUENCE</scope>
</reference>
<evidence type="ECO:0000313" key="2">
    <source>
        <dbReference type="EMBL" id="CEM48731.1"/>
    </source>
</evidence>
<proteinExistence type="predicted"/>
<gene>
    <name evidence="2" type="ORF">Cvel_9003</name>
</gene>
<organism evidence="2">
    <name type="scientific">Chromera velia CCMP2878</name>
    <dbReference type="NCBI Taxonomy" id="1169474"/>
    <lineage>
        <taxon>Eukaryota</taxon>
        <taxon>Sar</taxon>
        <taxon>Alveolata</taxon>
        <taxon>Colpodellida</taxon>
        <taxon>Chromeraceae</taxon>
        <taxon>Chromera</taxon>
    </lineage>
</organism>
<sequence length="1337" mass="147517">MKRIPKTKVENYYGTSLLTANAASPLIPATRSHLRRLTQSLSPLDELSPAEHSPSGPGGADAMLKRMGNMQLEMQRRKAEILRTTPPCILSDVEWSQLASLFHDCDTVCPNSVSGFLLDVNQWARLDCVVPRGGSANPLRFLLSGFQGPEIRIPFSERLRLVRSLLFEGLAFLNRVTSGAFDFKGVDTQMRERAVIFLERLCRLAFSSVPRSLHDPRPSVVFHMAPNCPDEAAFAALAASHIFSEEDFLALDFLTFIRLSLSPDSGINVAGEWQGRLREGMTLRERLLQAAEVGQAILKLQKKAPDLFRPPLPPGRIQIDMGVERLQSALFPAALLPPWVVELVVCEVQKAKGATTQRANEPCTSFSRLWNFLIEVAGTLVALQFPDVSAEAPGGMEKLLRFCRRAAEGEKHEREGFAIDRNSTLEFKLSEVLSDAPKLPFMNSAEELLAVLKDIQEVLVDGSSLPMKTLLRFHAIGGDATLTELTRRARDVQKELGKDSSISPEMVSVFLALPQEQVLAVRGMEDSQMKERSCKMLAVGLSMIEAMTEAARVNESWSLLEKIVPREVVDLQSALRFADSANGLGAIKAFGDALKTATKGLESVKGSEELARSLGGTPLDSTQEAHWSHSRLWQIFRGVVVRTPTDPPVLLEAGIFRCLTSWARAFCALEYSWNRLQSLVIQELSGVLRDPPRSESTTPLEWTRTTLQSAERVAVWVEELIQDEMEYSGCSRGAEVLNFYSPFEPFGNAKESLRGLLSALFRCPPDSLLPLLKELRELSRRLRQEVTWIWGRGASAWDKLRRLFKEERVADDLLDICRACQIARSEEDLEPLFRFLKGRRGGKSRGDHCSRGGMTAGGPGMIPSRGSGIVASDKELAWMLRVKGDSTNWLPDDLVSIRETLFSSFKEGRVDDRQLDVVELWRRFLCFRALSDGDLVSGLIRHALPPFTAGENVTTSSDATVFECVGAAIGLSLKSVIDSLVEVLKEALTTRVLGEDFLSCCRRLCGVAESLRALTLGMQFGGAFFQRMNELAVILHTFCCRLTGPIEKDHLVLSLTYRLTEVLQSSSDRFLAPFAIFFSSLASAPGFCLWTVARGATSPRAPSFPSPRLSSPLPPRDLLCSRRHAEPSAHDGDDTPSPSQTHVEQLCSAGEMRLPIPPGVLLYRGIGPRERGMQQLATDAVIDLLCGGLSPADLSSSNPFGQNCAKSGQIFFTVDPYVADNYIDKGFECGALLAIDGDFAHEIVRRGNFRLEKEGSLPLQIALVDPVPLEGVAALVLPSAYKEDLTALFCCPNIQAALKPPLSRFTGLSNEQRVLMWRSLRKQVQPKNVSVEARGGE</sequence>
<feature type="region of interest" description="Disordered" evidence="1">
    <location>
        <begin position="1124"/>
        <end position="1143"/>
    </location>
</feature>
<dbReference type="VEuPathDB" id="CryptoDB:Cvel_9003"/>
<feature type="compositionally biased region" description="Basic and acidic residues" evidence="1">
    <location>
        <begin position="1124"/>
        <end position="1133"/>
    </location>
</feature>
<protein>
    <submittedName>
        <fullName evidence="2">Uncharacterized protein</fullName>
    </submittedName>
</protein>
<dbReference type="EMBL" id="CDMZ01004133">
    <property type="protein sequence ID" value="CEM48731.1"/>
    <property type="molecule type" value="Genomic_DNA"/>
</dbReference>
<accession>A0A0G4HW83</accession>
<name>A0A0G4HW83_9ALVE</name>
<evidence type="ECO:0000256" key="1">
    <source>
        <dbReference type="SAM" id="MobiDB-lite"/>
    </source>
</evidence>
<feature type="region of interest" description="Disordered" evidence="1">
    <location>
        <begin position="844"/>
        <end position="864"/>
    </location>
</feature>